<evidence type="ECO:0000313" key="2">
    <source>
        <dbReference type="Proteomes" id="UP001153365"/>
    </source>
</evidence>
<proteinExistence type="predicted"/>
<accession>A0AAV0B6W8</accession>
<organism evidence="1 2">
    <name type="scientific">Phakopsora pachyrhizi</name>
    <name type="common">Asian soybean rust disease fungus</name>
    <dbReference type="NCBI Taxonomy" id="170000"/>
    <lineage>
        <taxon>Eukaryota</taxon>
        <taxon>Fungi</taxon>
        <taxon>Dikarya</taxon>
        <taxon>Basidiomycota</taxon>
        <taxon>Pucciniomycotina</taxon>
        <taxon>Pucciniomycetes</taxon>
        <taxon>Pucciniales</taxon>
        <taxon>Phakopsoraceae</taxon>
        <taxon>Phakopsora</taxon>
    </lineage>
</organism>
<dbReference type="Gene3D" id="2.40.160.120">
    <property type="match status" value="1"/>
</dbReference>
<dbReference type="InterPro" id="IPR018494">
    <property type="entry name" value="Oxysterol-bd_CS"/>
</dbReference>
<gene>
    <name evidence="1" type="ORF">PPACK8108_LOCUS14162</name>
</gene>
<name>A0AAV0B6W8_PHAPC</name>
<dbReference type="SUPFAM" id="SSF144000">
    <property type="entry name" value="Oxysterol-binding protein-like"/>
    <property type="match status" value="1"/>
</dbReference>
<evidence type="ECO:0000313" key="1">
    <source>
        <dbReference type="EMBL" id="CAH7681544.1"/>
    </source>
</evidence>
<sequence>MFKCIFDVTPVKVSSDTVDLYLLEAPSSPNCSLLPSSPLPSSSTTTIPLRSQQRTSSLFTTTSSIFAEDNLLAKPCRSASTIATTIPKQSVSTRVAFLNEQVSHHPPISCFWYKSCKKASETEDFVSVAHGFDQISAKLTGTSVKIFPGPMNKGIFVQLPNRNKEYHVGFENYLNSNQG</sequence>
<dbReference type="AlphaFoldDB" id="A0AAV0B6W8"/>
<dbReference type="EMBL" id="CALTRL010003621">
    <property type="protein sequence ID" value="CAH7681544.1"/>
    <property type="molecule type" value="Genomic_DNA"/>
</dbReference>
<dbReference type="PROSITE" id="PS01013">
    <property type="entry name" value="OSBP"/>
    <property type="match status" value="1"/>
</dbReference>
<reference evidence="1" key="1">
    <citation type="submission" date="2022-06" db="EMBL/GenBank/DDBJ databases">
        <authorList>
            <consortium name="SYNGENTA / RWTH Aachen University"/>
        </authorList>
    </citation>
    <scope>NUCLEOTIDE SEQUENCE</scope>
</reference>
<comment type="caution">
    <text evidence="1">The sequence shown here is derived from an EMBL/GenBank/DDBJ whole genome shotgun (WGS) entry which is preliminary data.</text>
</comment>
<dbReference type="InterPro" id="IPR037239">
    <property type="entry name" value="OSBP_sf"/>
</dbReference>
<dbReference type="Proteomes" id="UP001153365">
    <property type="component" value="Unassembled WGS sequence"/>
</dbReference>
<keyword evidence="2" id="KW-1185">Reference proteome</keyword>
<protein>
    <submittedName>
        <fullName evidence="1">Uncharacterized protein</fullName>
    </submittedName>
</protein>